<organism evidence="2 3">
    <name type="scientific">Paspalum vaginatum</name>
    <name type="common">seashore paspalum</name>
    <dbReference type="NCBI Taxonomy" id="158149"/>
    <lineage>
        <taxon>Eukaryota</taxon>
        <taxon>Viridiplantae</taxon>
        <taxon>Streptophyta</taxon>
        <taxon>Embryophyta</taxon>
        <taxon>Tracheophyta</taxon>
        <taxon>Spermatophyta</taxon>
        <taxon>Magnoliopsida</taxon>
        <taxon>Liliopsida</taxon>
        <taxon>Poales</taxon>
        <taxon>Poaceae</taxon>
        <taxon>PACMAD clade</taxon>
        <taxon>Panicoideae</taxon>
        <taxon>Andropogonodae</taxon>
        <taxon>Paspaleae</taxon>
        <taxon>Paspalinae</taxon>
        <taxon>Paspalum</taxon>
    </lineage>
</organism>
<dbReference type="AlphaFoldDB" id="A0A9W7X944"/>
<accession>A0A9W7X944</accession>
<evidence type="ECO:0000259" key="1">
    <source>
        <dbReference type="Pfam" id="PF13966"/>
    </source>
</evidence>
<feature type="domain" description="Reverse transcriptase zinc-binding" evidence="1">
    <location>
        <begin position="254"/>
        <end position="338"/>
    </location>
</feature>
<keyword evidence="3" id="KW-1185">Reference proteome</keyword>
<dbReference type="PANTHER" id="PTHR33116">
    <property type="entry name" value="REVERSE TRANSCRIPTASE ZINC-BINDING DOMAIN-CONTAINING PROTEIN-RELATED-RELATED"/>
    <property type="match status" value="1"/>
</dbReference>
<dbReference type="InterPro" id="IPR026960">
    <property type="entry name" value="RVT-Znf"/>
</dbReference>
<dbReference type="OrthoDB" id="692852at2759"/>
<gene>
    <name evidence="2" type="ORF">BS78_K077700</name>
</gene>
<dbReference type="Pfam" id="PF13966">
    <property type="entry name" value="zf-RVT"/>
    <property type="match status" value="1"/>
</dbReference>
<dbReference type="PANTHER" id="PTHR33116:SF78">
    <property type="entry name" value="OS12G0587133 PROTEIN"/>
    <property type="match status" value="1"/>
</dbReference>
<name>A0A9W7X944_9POAL</name>
<dbReference type="EMBL" id="MU630124">
    <property type="protein sequence ID" value="KAJ1254358.1"/>
    <property type="molecule type" value="Genomic_DNA"/>
</dbReference>
<sequence length="432" mass="49278">MIRYLGLPLSSGPIPKSSMQSLVDAVAKKLPVCHGPLMSRSGRLVWIKSVLSAMPIFAMMANKLPTWVKKDIDSICRKFFWAGSDSSVRGKCLVTWPVVSKPTEFGGLGVLDLKLFNVALQTRWLWLQRADENRVWTGLPIKVAAEVRAFFEASITIKVSNGCRTLFWRDKWLDGEAISMIAPDLFAVIPRRTSSSLTVAEGLLGRSWIRGIAGGLSVTILVQYLSLWERLEHEHLREEENDTVVWKWSENGVYTASSAYSALQLGSQRFPGHELIWSSWLPLRVRIFLWLAHRHRLWTADRRRKRGLDARELCWLCNRRPESCFHLLVECRLTTIIWEVLFARAGLAVLAVAGCRRILDWWQKIRECWPPQRRKGVDTLFGLVCWIVWKERNTCCFNGDHPSFGRTLSAVRDLSKLWVLGGAVKLGELGLL</sequence>
<protein>
    <recommendedName>
        <fullName evidence="1">Reverse transcriptase zinc-binding domain-containing protein</fullName>
    </recommendedName>
</protein>
<reference evidence="2 3" key="1">
    <citation type="submission" date="2022-10" db="EMBL/GenBank/DDBJ databases">
        <title>WGS assembly of Paspalum vaginatum 540-79.</title>
        <authorList>
            <person name="Sun G."/>
            <person name="Wase N."/>
            <person name="Shu S."/>
            <person name="Jenkins J."/>
            <person name="Zhou B."/>
            <person name="Torres-Rodriguez J."/>
            <person name="Chen C."/>
            <person name="Sandor L."/>
            <person name="Plott C."/>
            <person name="Yoshinga Y."/>
            <person name="Daum C."/>
            <person name="Qi P."/>
            <person name="Barry K."/>
            <person name="Lipzen A."/>
            <person name="Berry L."/>
            <person name="Pedersen C."/>
            <person name="Gottilla T."/>
            <person name="Foltz A."/>
            <person name="Yu H."/>
            <person name="O'Malley R."/>
            <person name="Zhang C."/>
            <person name="Devos K."/>
            <person name="Sigmon B."/>
            <person name="Yu B."/>
            <person name="Obata T."/>
            <person name="Schmutz J."/>
            <person name="Schnable J."/>
        </authorList>
    </citation>
    <scope>NUCLEOTIDE SEQUENCE [LARGE SCALE GENOMIC DNA]</scope>
    <source>
        <strain evidence="3">cv. 540-79</strain>
    </source>
</reference>
<dbReference type="Proteomes" id="UP001164776">
    <property type="component" value="Unassembled WGS sequence"/>
</dbReference>
<proteinExistence type="predicted"/>
<evidence type="ECO:0000313" key="2">
    <source>
        <dbReference type="EMBL" id="KAJ1254358.1"/>
    </source>
</evidence>
<evidence type="ECO:0000313" key="3">
    <source>
        <dbReference type="Proteomes" id="UP001164776"/>
    </source>
</evidence>
<comment type="caution">
    <text evidence="2">The sequence shown here is derived from an EMBL/GenBank/DDBJ whole genome shotgun (WGS) entry which is preliminary data.</text>
</comment>